<dbReference type="Pfam" id="PF16321">
    <property type="entry name" value="Ribosom_S30AE_C"/>
    <property type="match status" value="1"/>
</dbReference>
<dbReference type="SUPFAM" id="SSF69754">
    <property type="entry name" value="Ribosome binding protein Y (YfiA homologue)"/>
    <property type="match status" value="1"/>
</dbReference>
<dbReference type="CDD" id="cd00552">
    <property type="entry name" value="RaiA"/>
    <property type="match status" value="1"/>
</dbReference>
<dbReference type="InterPro" id="IPR036567">
    <property type="entry name" value="RHF-like"/>
</dbReference>
<dbReference type="RefSeq" id="WP_097062886.1">
    <property type="nucleotide sequence ID" value="NZ_OBMI01000001.1"/>
</dbReference>
<proteinExistence type="predicted"/>
<name>A0A285QGA5_9SPHN</name>
<evidence type="ECO:0000256" key="3">
    <source>
        <dbReference type="ARBA" id="ARBA00041148"/>
    </source>
</evidence>
<organism evidence="5 6">
    <name type="scientific">Sphingomonas guangdongensis</name>
    <dbReference type="NCBI Taxonomy" id="1141890"/>
    <lineage>
        <taxon>Bacteria</taxon>
        <taxon>Pseudomonadati</taxon>
        <taxon>Pseudomonadota</taxon>
        <taxon>Alphaproteobacteria</taxon>
        <taxon>Sphingomonadales</taxon>
        <taxon>Sphingomonadaceae</taxon>
        <taxon>Sphingomonas</taxon>
    </lineage>
</organism>
<reference evidence="5 6" key="1">
    <citation type="submission" date="2017-07" db="EMBL/GenBank/DDBJ databases">
        <authorList>
            <person name="Sun Z.S."/>
            <person name="Albrecht U."/>
            <person name="Echele G."/>
            <person name="Lee C.C."/>
        </authorList>
    </citation>
    <scope>NUCLEOTIDE SEQUENCE [LARGE SCALE GENOMIC DNA]</scope>
    <source>
        <strain evidence="5 6">CGMCC 1.12672</strain>
    </source>
</reference>
<dbReference type="Pfam" id="PF02482">
    <property type="entry name" value="Ribosomal_S30AE"/>
    <property type="match status" value="1"/>
</dbReference>
<dbReference type="AlphaFoldDB" id="A0A285QGA5"/>
<dbReference type="Gene3D" id="3.30.160.100">
    <property type="entry name" value="Ribosome hibernation promotion factor-like"/>
    <property type="match status" value="1"/>
</dbReference>
<evidence type="ECO:0000256" key="2">
    <source>
        <dbReference type="ARBA" id="ARBA00038695"/>
    </source>
</evidence>
<keyword evidence="6" id="KW-1185">Reference proteome</keyword>
<evidence type="ECO:0000256" key="1">
    <source>
        <dbReference type="ARBA" id="ARBA00022845"/>
    </source>
</evidence>
<evidence type="ECO:0000313" key="6">
    <source>
        <dbReference type="Proteomes" id="UP000219494"/>
    </source>
</evidence>
<protein>
    <recommendedName>
        <fullName evidence="3">Ribosome hibernation promoting factor</fullName>
    </recommendedName>
</protein>
<dbReference type="InterPro" id="IPR038416">
    <property type="entry name" value="Ribosom_S30AE_C_sf"/>
</dbReference>
<dbReference type="Gene3D" id="3.30.505.50">
    <property type="entry name" value="Sigma 54 modulation/S30EA ribosomal protein, C-terminal domain"/>
    <property type="match status" value="1"/>
</dbReference>
<evidence type="ECO:0000313" key="5">
    <source>
        <dbReference type="EMBL" id="SOB80459.1"/>
    </source>
</evidence>
<accession>A0A285QGA5</accession>
<feature type="domain" description="Sigma 54 modulation/S30EA ribosomal protein C-terminal" evidence="4">
    <location>
        <begin position="136"/>
        <end position="189"/>
    </location>
</feature>
<dbReference type="NCBIfam" id="TIGR00741">
    <property type="entry name" value="yfiA"/>
    <property type="match status" value="1"/>
</dbReference>
<dbReference type="Proteomes" id="UP000219494">
    <property type="component" value="Unassembled WGS sequence"/>
</dbReference>
<dbReference type="InterPro" id="IPR050574">
    <property type="entry name" value="HPF/YfiA_ribosome-assoc"/>
</dbReference>
<keyword evidence="1" id="KW-0810">Translation regulation</keyword>
<dbReference type="InterPro" id="IPR032528">
    <property type="entry name" value="Ribosom_S30AE_C"/>
</dbReference>
<dbReference type="PANTHER" id="PTHR33231">
    <property type="entry name" value="30S RIBOSOMAL PROTEIN"/>
    <property type="match status" value="1"/>
</dbReference>
<comment type="subunit">
    <text evidence="2">Associates exclusively with 100S ribosomes, which are dimers of 70S ribosomes.</text>
</comment>
<sequence length="199" mass="21744">MDIRISGHQVDTGDALKAHVQDRLQGIADKYFSRAISSQVTFGKGPHDHGFTCDIVAHVMQGLVLKGSHFNAGAEAQLAFDGAADKIEKQLRRYMRRLKDRNAGEAQSFAEAGAYDNAGYTVFNGGALDEEEVPDAPLIIAETRVDVPDASVGDAVMMLDLRNTNALLFRNSGTGNFNMVYRRDDGTIGWVEPNRSAER</sequence>
<dbReference type="GO" id="GO:0043024">
    <property type="term" value="F:ribosomal small subunit binding"/>
    <property type="evidence" value="ECO:0007669"/>
    <property type="project" value="TreeGrafter"/>
</dbReference>
<evidence type="ECO:0000259" key="4">
    <source>
        <dbReference type="Pfam" id="PF16321"/>
    </source>
</evidence>
<dbReference type="OrthoDB" id="9794975at2"/>
<dbReference type="EMBL" id="OBMI01000001">
    <property type="protein sequence ID" value="SOB80459.1"/>
    <property type="molecule type" value="Genomic_DNA"/>
</dbReference>
<dbReference type="InterPro" id="IPR003489">
    <property type="entry name" value="RHF/RaiA"/>
</dbReference>
<dbReference type="PANTHER" id="PTHR33231:SF1">
    <property type="entry name" value="30S RIBOSOMAL PROTEIN"/>
    <property type="match status" value="1"/>
</dbReference>
<dbReference type="GO" id="GO:0022627">
    <property type="term" value="C:cytosolic small ribosomal subunit"/>
    <property type="evidence" value="ECO:0007669"/>
    <property type="project" value="TreeGrafter"/>
</dbReference>
<dbReference type="GO" id="GO:0045900">
    <property type="term" value="P:negative regulation of translational elongation"/>
    <property type="evidence" value="ECO:0007669"/>
    <property type="project" value="TreeGrafter"/>
</dbReference>
<gene>
    <name evidence="5" type="ORF">SAMN06297144_1072</name>
</gene>